<evidence type="ECO:0000256" key="11">
    <source>
        <dbReference type="ARBA" id="ARBA00023187"/>
    </source>
</evidence>
<keyword evidence="9 13" id="KW-1133">Transmembrane helix</keyword>
<dbReference type="PANTHER" id="PTHR22760">
    <property type="entry name" value="GLYCOSYLTRANSFERASE"/>
    <property type="match status" value="1"/>
</dbReference>
<evidence type="ECO:0000313" key="17">
    <source>
        <dbReference type="Proteomes" id="UP001286313"/>
    </source>
</evidence>
<keyword evidence="7 13" id="KW-0812">Transmembrane</keyword>
<sequence length="888" mass="101321">MEQRGNGKLVLKILVSTGEESHSKHDKTMASGPMALFLTLRLMSTIVVQTWFVPDEYWQAPEIAHRMVFGYGYKTWEWREGIRGALYPTTIAALYKVLEILWLDYPFWLIHLPRILHALLSAWTDHQAWQLSKKLYGHSSGTWTSICLASSWFLFYCAPRTLTSCVEMALLTASFRCYPWRKQKENRSACYLWTLGLACAVRPTAAVPFLPLCLLHIYHTSSKIRLLVSYFFITATLLGGTIAVDSWFYGRLVFVPWNFAKFNVLSGLSSHYGIHPWHWYLTQGIPATFATHLLPLVLAGVSQPARHKEPLIVCVWSLLVYSCLAHKEFRFLLPLVPLCLCVAADYITLKVSKHHRRSRHSSTSRNGVLAYLVLPNLVLAFYISAIHQRGPLEVMSALADEVGPPPSRARFLFLTPCHSTPYYSYLHRKIPMQFLTCEPNLTHKGNYTDEADVFEKDPEAWLQHTFGEGFSHTSLGMTGRINDSKISYDPTRESHKPLPSHIIMYNVLRIKLGKFRQADLATLLDINISSPTHPETWSIMLSLLKEEIKAKKRNLEESNVLEGEKRYFKRGDLSTKQAEKYWERCGVRTGGGGRGQGMSSSDGHDSSPTKKTFSADDDDAPELPRAEVMRRLREREEPILLFGETDHDAFRRLRKLEILEPEVNRGQRNDFQEALERVDQAYLNEILKTVGGEGARNVALLGEAITMESVIEMARDLNTSTTNTNELRSKVILKFVELMLQLWGSKHNARPEGEKMSVRGKMDSATYTQTQAYLKPLIKCLKKRSLPDDIMECLIEIVQHCLDRDYVKANDAYLQMAIGNAPWPIGVTMVGIHARTGREKIFSKHVAHVLNDETQRKYIQGLKRLMTKCQQYFSADPSKCVEYKALVQ</sequence>
<keyword evidence="17" id="KW-1185">Reference proteome</keyword>
<dbReference type="Gene3D" id="4.10.280.110">
    <property type="entry name" value="Pre-mRNA processing factor 4 domain"/>
    <property type="match status" value="1"/>
</dbReference>
<dbReference type="Gene3D" id="1.20.940.10">
    <property type="entry name" value="Functional domain of the splicing factor Prp18"/>
    <property type="match status" value="1"/>
</dbReference>
<protein>
    <recommendedName>
        <fullName evidence="13">Mannosyltransferase</fullName>
        <ecNumber evidence="13">2.4.1.-</ecNumber>
    </recommendedName>
</protein>
<dbReference type="GO" id="GO:0005681">
    <property type="term" value="C:spliceosomal complex"/>
    <property type="evidence" value="ECO:0007669"/>
    <property type="project" value="InterPro"/>
</dbReference>
<comment type="similarity">
    <text evidence="13">Belongs to the glycosyltransferase 22 family.</text>
</comment>
<dbReference type="Pfam" id="PF08799">
    <property type="entry name" value="PRP4"/>
    <property type="match status" value="1"/>
</dbReference>
<evidence type="ECO:0000256" key="6">
    <source>
        <dbReference type="ARBA" id="ARBA00022679"/>
    </source>
</evidence>
<dbReference type="AlphaFoldDB" id="A0AAE1FC25"/>
<name>A0AAE1FC25_PETCI</name>
<feature type="domain" description="Pre-mRNA processing factor 4 (PRP4)-like" evidence="15">
    <location>
        <begin position="623"/>
        <end position="673"/>
    </location>
</feature>
<comment type="similarity">
    <text evidence="3">Belongs to the PRP18 family.</text>
</comment>
<keyword evidence="12" id="KW-0539">Nucleus</keyword>
<evidence type="ECO:0000256" key="3">
    <source>
        <dbReference type="ARBA" id="ARBA00008137"/>
    </source>
</evidence>
<gene>
    <name evidence="16" type="ORF">Pcinc_024430</name>
</gene>
<reference evidence="16" key="1">
    <citation type="submission" date="2023-10" db="EMBL/GenBank/DDBJ databases">
        <title>Genome assemblies of two species of porcelain crab, Petrolisthes cinctipes and Petrolisthes manimaculis (Anomura: Porcellanidae).</title>
        <authorList>
            <person name="Angst P."/>
        </authorList>
    </citation>
    <scope>NUCLEOTIDE SEQUENCE</scope>
    <source>
        <strain evidence="16">PB745_01</strain>
        <tissue evidence="16">Gill</tissue>
    </source>
</reference>
<dbReference type="PANTHER" id="PTHR22760:SF4">
    <property type="entry name" value="GPI MANNOSYLTRANSFERASE 3"/>
    <property type="match status" value="1"/>
</dbReference>
<evidence type="ECO:0000256" key="13">
    <source>
        <dbReference type="RuleBase" id="RU363075"/>
    </source>
</evidence>
<comment type="caution">
    <text evidence="13">Lacks conserved residue(s) required for the propagation of feature annotation.</text>
</comment>
<proteinExistence type="inferred from homology"/>
<dbReference type="GO" id="GO:0006397">
    <property type="term" value="P:mRNA processing"/>
    <property type="evidence" value="ECO:0007669"/>
    <property type="project" value="UniProtKB-KW"/>
</dbReference>
<dbReference type="FunFam" id="1.20.940.10:FF:000002">
    <property type="entry name" value="Pre-mRNA processing factor 18"/>
    <property type="match status" value="1"/>
</dbReference>
<dbReference type="InterPro" id="IPR005599">
    <property type="entry name" value="GPI_mannosylTrfase"/>
</dbReference>
<dbReference type="EC" id="2.4.1.-" evidence="13"/>
<evidence type="ECO:0000256" key="10">
    <source>
        <dbReference type="ARBA" id="ARBA00023136"/>
    </source>
</evidence>
<dbReference type="Proteomes" id="UP001286313">
    <property type="component" value="Unassembled WGS sequence"/>
</dbReference>
<dbReference type="FunFam" id="4.10.280.110:FF:000001">
    <property type="entry name" value="pre-mRNA-splicing factor 18 isoform X2"/>
    <property type="match status" value="1"/>
</dbReference>
<evidence type="ECO:0000259" key="15">
    <source>
        <dbReference type="SMART" id="SM00500"/>
    </source>
</evidence>
<evidence type="ECO:0000256" key="8">
    <source>
        <dbReference type="ARBA" id="ARBA00022824"/>
    </source>
</evidence>
<comment type="subcellular location">
    <subcellularLocation>
        <location evidence="2 13">Endoplasmic reticulum membrane</location>
        <topology evidence="2 13">Multi-pass membrane protein</topology>
    </subcellularLocation>
    <subcellularLocation>
        <location evidence="1">Nucleus speckle</location>
    </subcellularLocation>
</comment>
<dbReference type="GO" id="GO:0005789">
    <property type="term" value="C:endoplasmic reticulum membrane"/>
    <property type="evidence" value="ECO:0007669"/>
    <property type="project" value="UniProtKB-SubCell"/>
</dbReference>
<feature type="region of interest" description="Disordered" evidence="14">
    <location>
        <begin position="586"/>
        <end position="624"/>
    </location>
</feature>
<keyword evidence="6" id="KW-0808">Transferase</keyword>
<dbReference type="GO" id="GO:0008380">
    <property type="term" value="P:RNA splicing"/>
    <property type="evidence" value="ECO:0007669"/>
    <property type="project" value="UniProtKB-KW"/>
</dbReference>
<evidence type="ECO:0000256" key="14">
    <source>
        <dbReference type="SAM" id="MobiDB-lite"/>
    </source>
</evidence>
<dbReference type="SUPFAM" id="SSF158230">
    <property type="entry name" value="PRP4-like"/>
    <property type="match status" value="1"/>
</dbReference>
<comment type="caution">
    <text evidence="16">The sequence shown here is derived from an EMBL/GenBank/DDBJ whole genome shotgun (WGS) entry which is preliminary data.</text>
</comment>
<keyword evidence="11" id="KW-0508">mRNA splicing</keyword>
<evidence type="ECO:0000256" key="7">
    <source>
        <dbReference type="ARBA" id="ARBA00022692"/>
    </source>
</evidence>
<evidence type="ECO:0000256" key="12">
    <source>
        <dbReference type="ARBA" id="ARBA00023242"/>
    </source>
</evidence>
<evidence type="ECO:0000256" key="2">
    <source>
        <dbReference type="ARBA" id="ARBA00004477"/>
    </source>
</evidence>
<keyword evidence="8 13" id="KW-0256">Endoplasmic reticulum</keyword>
<evidence type="ECO:0000256" key="1">
    <source>
        <dbReference type="ARBA" id="ARBA00004324"/>
    </source>
</evidence>
<dbReference type="GO" id="GO:0006506">
    <property type="term" value="P:GPI anchor biosynthetic process"/>
    <property type="evidence" value="ECO:0007669"/>
    <property type="project" value="TreeGrafter"/>
</dbReference>
<dbReference type="SMART" id="SM00500">
    <property type="entry name" value="SFM"/>
    <property type="match status" value="1"/>
</dbReference>
<dbReference type="Pfam" id="PF02840">
    <property type="entry name" value="Prp18"/>
    <property type="match status" value="1"/>
</dbReference>
<dbReference type="GO" id="GO:0000026">
    <property type="term" value="F:alpha-1,2-mannosyltransferase activity"/>
    <property type="evidence" value="ECO:0007669"/>
    <property type="project" value="TreeGrafter"/>
</dbReference>
<evidence type="ECO:0000313" key="16">
    <source>
        <dbReference type="EMBL" id="KAK3870332.1"/>
    </source>
</evidence>
<evidence type="ECO:0000256" key="9">
    <source>
        <dbReference type="ARBA" id="ARBA00022989"/>
    </source>
</evidence>
<feature type="transmembrane region" description="Helical" evidence="13">
    <location>
        <begin position="227"/>
        <end position="249"/>
    </location>
</feature>
<dbReference type="InterPro" id="IPR014906">
    <property type="entry name" value="PRP4-like"/>
</dbReference>
<feature type="transmembrane region" description="Helical" evidence="13">
    <location>
        <begin position="368"/>
        <end position="386"/>
    </location>
</feature>
<keyword evidence="10 13" id="KW-0472">Membrane</keyword>
<evidence type="ECO:0000256" key="5">
    <source>
        <dbReference type="ARBA" id="ARBA00022676"/>
    </source>
</evidence>
<feature type="transmembrane region" description="Helical" evidence="13">
    <location>
        <begin position="277"/>
        <end position="298"/>
    </location>
</feature>
<organism evidence="16 17">
    <name type="scientific">Petrolisthes cinctipes</name>
    <name type="common">Flat porcelain crab</name>
    <dbReference type="NCBI Taxonomy" id="88211"/>
    <lineage>
        <taxon>Eukaryota</taxon>
        <taxon>Metazoa</taxon>
        <taxon>Ecdysozoa</taxon>
        <taxon>Arthropoda</taxon>
        <taxon>Crustacea</taxon>
        <taxon>Multicrustacea</taxon>
        <taxon>Malacostraca</taxon>
        <taxon>Eumalacostraca</taxon>
        <taxon>Eucarida</taxon>
        <taxon>Decapoda</taxon>
        <taxon>Pleocyemata</taxon>
        <taxon>Anomura</taxon>
        <taxon>Galatheoidea</taxon>
        <taxon>Porcellanidae</taxon>
        <taxon>Petrolisthes</taxon>
    </lineage>
</organism>
<dbReference type="GO" id="GO:0016607">
    <property type="term" value="C:nuclear speck"/>
    <property type="evidence" value="ECO:0007669"/>
    <property type="project" value="UniProtKB-SubCell"/>
</dbReference>
<dbReference type="EMBL" id="JAWQEG010002685">
    <property type="protein sequence ID" value="KAK3870332.1"/>
    <property type="molecule type" value="Genomic_DNA"/>
</dbReference>
<keyword evidence="4" id="KW-0507">mRNA processing</keyword>
<accession>A0AAE1FC25</accession>
<dbReference type="SUPFAM" id="SSF47938">
    <property type="entry name" value="Functional domain of the splicing factor Prp18"/>
    <property type="match status" value="1"/>
</dbReference>
<dbReference type="Pfam" id="PF03901">
    <property type="entry name" value="Glyco_transf_22"/>
    <property type="match status" value="1"/>
</dbReference>
<dbReference type="InterPro" id="IPR036285">
    <property type="entry name" value="PRP4-like_sf"/>
</dbReference>
<keyword evidence="5 13" id="KW-0328">Glycosyltransferase</keyword>
<dbReference type="InterPro" id="IPR004098">
    <property type="entry name" value="Prp18"/>
</dbReference>
<evidence type="ECO:0000256" key="4">
    <source>
        <dbReference type="ARBA" id="ARBA00022664"/>
    </source>
</evidence>